<proteinExistence type="inferred from homology"/>
<dbReference type="PANTHER" id="PTHR14428:SF5">
    <property type="entry name" value="NUCLEOLAR COMPLEX PROTEIN 3 HOMOLOG"/>
    <property type="match status" value="1"/>
</dbReference>
<dbReference type="EMBL" id="SJOL01009557">
    <property type="protein sequence ID" value="TGZ56950.1"/>
    <property type="molecule type" value="Genomic_DNA"/>
</dbReference>
<evidence type="ECO:0000313" key="11">
    <source>
        <dbReference type="Proteomes" id="UP000308267"/>
    </source>
</evidence>
<feature type="region of interest" description="Disordered" evidence="7">
    <location>
        <begin position="253"/>
        <end position="289"/>
    </location>
</feature>
<dbReference type="AlphaFoldDB" id="A0A4S2L2X9"/>
<evidence type="ECO:0000259" key="9">
    <source>
        <dbReference type="Pfam" id="PF07540"/>
    </source>
</evidence>
<keyword evidence="4" id="KW-0539">Nucleus</keyword>
<dbReference type="GO" id="GO:0006270">
    <property type="term" value="P:DNA replication initiation"/>
    <property type="evidence" value="ECO:0007669"/>
    <property type="project" value="TreeGrafter"/>
</dbReference>
<comment type="caution">
    <text evidence="10">The sequence shown here is derived from an EMBL/GenBank/DDBJ whole genome shotgun (WGS) entry which is preliminary data.</text>
</comment>
<dbReference type="GO" id="GO:0003682">
    <property type="term" value="F:chromatin binding"/>
    <property type="evidence" value="ECO:0007669"/>
    <property type="project" value="TreeGrafter"/>
</dbReference>
<feature type="domain" description="Nucleolar complex-associated protein 3 N-terminal" evidence="9">
    <location>
        <begin position="27"/>
        <end position="120"/>
    </location>
</feature>
<dbReference type="InterPro" id="IPR011989">
    <property type="entry name" value="ARM-like"/>
</dbReference>
<evidence type="ECO:0000256" key="5">
    <source>
        <dbReference type="ARBA" id="ARBA00032701"/>
    </source>
</evidence>
<dbReference type="Pfam" id="PF03914">
    <property type="entry name" value="CBF"/>
    <property type="match status" value="1"/>
</dbReference>
<gene>
    <name evidence="10" type="ORF">CRM22_010050</name>
</gene>
<organism evidence="10 11">
    <name type="scientific">Opisthorchis felineus</name>
    <dbReference type="NCBI Taxonomy" id="147828"/>
    <lineage>
        <taxon>Eukaryota</taxon>
        <taxon>Metazoa</taxon>
        <taxon>Spiralia</taxon>
        <taxon>Lophotrochozoa</taxon>
        <taxon>Platyhelminthes</taxon>
        <taxon>Trematoda</taxon>
        <taxon>Digenea</taxon>
        <taxon>Opisthorchiida</taxon>
        <taxon>Opisthorchiata</taxon>
        <taxon>Opisthorchiidae</taxon>
        <taxon>Opisthorchis</taxon>
    </lineage>
</organism>
<protein>
    <recommendedName>
        <fullName evidence="6">NOC3-like protein</fullName>
    </recommendedName>
    <alternativeName>
        <fullName evidence="5">Nucleolar complex-associated protein 3-like protein</fullName>
    </alternativeName>
</protein>
<dbReference type="Proteomes" id="UP000308267">
    <property type="component" value="Unassembled WGS sequence"/>
</dbReference>
<dbReference type="InterPro" id="IPR011501">
    <property type="entry name" value="Noc3_N"/>
</dbReference>
<dbReference type="Gene3D" id="1.25.10.10">
    <property type="entry name" value="Leucine-rich Repeat Variant"/>
    <property type="match status" value="1"/>
</dbReference>
<accession>A0A4S2L2X9</accession>
<dbReference type="Pfam" id="PF07540">
    <property type="entry name" value="NOC3p"/>
    <property type="match status" value="1"/>
</dbReference>
<keyword evidence="11" id="KW-1185">Reference proteome</keyword>
<evidence type="ECO:0000256" key="7">
    <source>
        <dbReference type="SAM" id="MobiDB-lite"/>
    </source>
</evidence>
<evidence type="ECO:0000259" key="8">
    <source>
        <dbReference type="Pfam" id="PF03914"/>
    </source>
</evidence>
<evidence type="ECO:0000256" key="4">
    <source>
        <dbReference type="ARBA" id="ARBA00023242"/>
    </source>
</evidence>
<dbReference type="OrthoDB" id="10263597at2759"/>
<evidence type="ECO:0000256" key="6">
    <source>
        <dbReference type="ARBA" id="ARBA00032937"/>
    </source>
</evidence>
<evidence type="ECO:0000256" key="3">
    <source>
        <dbReference type="ARBA" id="ARBA00023054"/>
    </source>
</evidence>
<feature type="compositionally biased region" description="Basic and acidic residues" evidence="7">
    <location>
        <begin position="270"/>
        <end position="289"/>
    </location>
</feature>
<feature type="region of interest" description="Disordered" evidence="7">
    <location>
        <begin position="641"/>
        <end position="660"/>
    </location>
</feature>
<dbReference type="InterPro" id="IPR005612">
    <property type="entry name" value="CCAAT-binding_factor"/>
</dbReference>
<reference evidence="10 11" key="1">
    <citation type="journal article" date="2019" name="BMC Genomics">
        <title>New insights from Opisthorchis felineus genome: update on genomics of the epidemiologically important liver flukes.</title>
        <authorList>
            <person name="Ershov N.I."/>
            <person name="Mordvinov V.A."/>
            <person name="Prokhortchouk E.B."/>
            <person name="Pakharukova M.Y."/>
            <person name="Gunbin K.V."/>
            <person name="Ustyantsev K."/>
            <person name="Genaev M.A."/>
            <person name="Blinov A.G."/>
            <person name="Mazur A."/>
            <person name="Boulygina E."/>
            <person name="Tsygankova S."/>
            <person name="Khrameeva E."/>
            <person name="Chekanov N."/>
            <person name="Fan G."/>
            <person name="Xiao A."/>
            <person name="Zhang H."/>
            <person name="Xu X."/>
            <person name="Yang H."/>
            <person name="Solovyev V."/>
            <person name="Lee S.M."/>
            <person name="Liu X."/>
            <person name="Afonnikov D.A."/>
            <person name="Skryabin K.G."/>
        </authorList>
    </citation>
    <scope>NUCLEOTIDE SEQUENCE [LARGE SCALE GENOMIC DNA]</scope>
    <source>
        <strain evidence="10">AK-0245</strain>
        <tissue evidence="10">Whole organism</tissue>
    </source>
</reference>
<evidence type="ECO:0000313" key="10">
    <source>
        <dbReference type="EMBL" id="TGZ56950.1"/>
    </source>
</evidence>
<comment type="subcellular location">
    <subcellularLocation>
        <location evidence="1">Nucleus</location>
        <location evidence="1">Nucleolus</location>
    </subcellularLocation>
</comment>
<keyword evidence="3" id="KW-0175">Coiled coil</keyword>
<evidence type="ECO:0000256" key="1">
    <source>
        <dbReference type="ARBA" id="ARBA00004604"/>
    </source>
</evidence>
<dbReference type="PANTHER" id="PTHR14428">
    <property type="entry name" value="NUCLEOLAR COMPLEX PROTEIN 3"/>
    <property type="match status" value="1"/>
</dbReference>
<dbReference type="STRING" id="147828.A0A4S2L2X9"/>
<dbReference type="InterPro" id="IPR016903">
    <property type="entry name" value="Nucleolar_cplx-assoc_3"/>
</dbReference>
<evidence type="ECO:0000256" key="2">
    <source>
        <dbReference type="ARBA" id="ARBA00007797"/>
    </source>
</evidence>
<sequence length="694" mass="78329">MATSASNQDASGIRQMLVERKQMFETKLAIVMNCECVLQSPEANMASLRELMKLFEAKKIISVKEIRLALIASLCVVFKDILPAYRIRSLTEQEKTQQMKKETRKLQFFEENLLINYRKYTEVLRVILQSKSLAQKSSRRQETYAKINWNESDRMAALKAVCELLKAHPQFNLSDELIMAVLPFLNDKREQVYSIVLKTLQLIFSDDCDGKFSLEICRAIHAFAKKKSYNVRPAIARALSLVPIKEVEDAEEKTSVGRNRNMMSRRERKKDKLEKKHEKEMAETRATQSREDRKKLNTLILNEILFVYFKLLKTTNNSQLLTAVLEGVATYSGLINVIYVDSLLSILNRFIAQESTSLRDGLNCVNAALNILNHPGSTSALETDPTRFYNHLYSLLGRMSGVCSPSDKIRTNTKLDSLSTAYARSSTPAAFAVAQYIHKNAITKPISSAPDSPNGTPDDEYSKGRVALKDSEGMTDVMLSSLNMLLIRRRRDVSSNRVLAFVKRLAGAALAMSEPSCTGTILVLLIHLLRLFPRCEVLFDSETEVGGAYRPDVDDPEACLPASACLWELVALERHPSIVVRELAKAALHWGRTIHTYGPTEAAIRRYNFNIGPKDLTLDHLIQLSPADCRLQLAAIDEEESAEPVPVTPTTKKRFRQTPSHVPSDWFKNILEQSGLSKEYGNVLHSKRPRIEKS</sequence>
<dbReference type="GO" id="GO:0005730">
    <property type="term" value="C:nucleolus"/>
    <property type="evidence" value="ECO:0007669"/>
    <property type="project" value="UniProtKB-SubCell"/>
</dbReference>
<dbReference type="InterPro" id="IPR016024">
    <property type="entry name" value="ARM-type_fold"/>
</dbReference>
<name>A0A4S2L2X9_OPIFE</name>
<comment type="similarity">
    <text evidence="2">Belongs to the CBF/MAK21 family.</text>
</comment>
<dbReference type="SUPFAM" id="SSF48371">
    <property type="entry name" value="ARM repeat"/>
    <property type="match status" value="1"/>
</dbReference>
<feature type="domain" description="CCAAT-binding factor" evidence="8">
    <location>
        <begin position="367"/>
        <end position="584"/>
    </location>
</feature>